<sequence length="137" mass="15656">MKAWCFRMFDGRMNSNFPLFDAGIFAYSTLVRSSATVHCFHMILDTVLIEGNHQSTCTTLYWGIQIAFIDYCIPFRGGVSKFGLRLFLAILFYCRKNICVLMCPVYGGIAMGEVALSFGHGNRITVITRYFTLKFRM</sequence>
<organism evidence="1 2">
    <name type="scientific">Haemonchus placei</name>
    <name type="common">Barber's pole worm</name>
    <dbReference type="NCBI Taxonomy" id="6290"/>
    <lineage>
        <taxon>Eukaryota</taxon>
        <taxon>Metazoa</taxon>
        <taxon>Ecdysozoa</taxon>
        <taxon>Nematoda</taxon>
        <taxon>Chromadorea</taxon>
        <taxon>Rhabditida</taxon>
        <taxon>Rhabditina</taxon>
        <taxon>Rhabditomorpha</taxon>
        <taxon>Strongyloidea</taxon>
        <taxon>Trichostrongylidae</taxon>
        <taxon>Haemonchus</taxon>
    </lineage>
</organism>
<dbReference type="EMBL" id="UZAF01021034">
    <property type="protein sequence ID" value="VDO74957.1"/>
    <property type="molecule type" value="Genomic_DNA"/>
</dbReference>
<evidence type="ECO:0000313" key="1">
    <source>
        <dbReference type="EMBL" id="VDO74957.1"/>
    </source>
</evidence>
<keyword evidence="2" id="KW-1185">Reference proteome</keyword>
<gene>
    <name evidence="1" type="ORF">HPLM_LOCUS19087</name>
</gene>
<accession>A0A3P7YT81</accession>
<reference evidence="1 2" key="1">
    <citation type="submission" date="2018-11" db="EMBL/GenBank/DDBJ databases">
        <authorList>
            <consortium name="Pathogen Informatics"/>
        </authorList>
    </citation>
    <scope>NUCLEOTIDE SEQUENCE [LARGE SCALE GENOMIC DNA]</scope>
    <source>
        <strain evidence="1 2">MHpl1</strain>
    </source>
</reference>
<name>A0A3P7YT81_HAEPC</name>
<dbReference type="AlphaFoldDB" id="A0A3P7YT81"/>
<proteinExistence type="predicted"/>
<protein>
    <submittedName>
        <fullName evidence="1">Uncharacterized protein</fullName>
    </submittedName>
</protein>
<evidence type="ECO:0000313" key="2">
    <source>
        <dbReference type="Proteomes" id="UP000268014"/>
    </source>
</evidence>
<dbReference type="Proteomes" id="UP000268014">
    <property type="component" value="Unassembled WGS sequence"/>
</dbReference>